<evidence type="ECO:0000313" key="2">
    <source>
        <dbReference type="EMBL" id="OCK81508.1"/>
    </source>
</evidence>
<dbReference type="AlphaFoldDB" id="A0A8E2EDD7"/>
<evidence type="ECO:0000256" key="1">
    <source>
        <dbReference type="SAM" id="MobiDB-lite"/>
    </source>
</evidence>
<reference evidence="2 3" key="1">
    <citation type="journal article" date="2016" name="Nat. Commun.">
        <title>Ectomycorrhizal ecology is imprinted in the genome of the dominant symbiotic fungus Cenococcum geophilum.</title>
        <authorList>
            <consortium name="DOE Joint Genome Institute"/>
            <person name="Peter M."/>
            <person name="Kohler A."/>
            <person name="Ohm R.A."/>
            <person name="Kuo A."/>
            <person name="Krutzmann J."/>
            <person name="Morin E."/>
            <person name="Arend M."/>
            <person name="Barry K.W."/>
            <person name="Binder M."/>
            <person name="Choi C."/>
            <person name="Clum A."/>
            <person name="Copeland A."/>
            <person name="Grisel N."/>
            <person name="Haridas S."/>
            <person name="Kipfer T."/>
            <person name="LaButti K."/>
            <person name="Lindquist E."/>
            <person name="Lipzen A."/>
            <person name="Maire R."/>
            <person name="Meier B."/>
            <person name="Mihaltcheva S."/>
            <person name="Molinier V."/>
            <person name="Murat C."/>
            <person name="Poggeler S."/>
            <person name="Quandt C.A."/>
            <person name="Sperisen C."/>
            <person name="Tritt A."/>
            <person name="Tisserant E."/>
            <person name="Crous P.W."/>
            <person name="Henrissat B."/>
            <person name="Nehls U."/>
            <person name="Egli S."/>
            <person name="Spatafora J.W."/>
            <person name="Grigoriev I.V."/>
            <person name="Martin F.M."/>
        </authorList>
    </citation>
    <scope>NUCLEOTIDE SEQUENCE [LARGE SCALE GENOMIC DNA]</scope>
    <source>
        <strain evidence="2 3">CBS 459.81</strain>
    </source>
</reference>
<organism evidence="2 3">
    <name type="scientific">Lepidopterella palustris CBS 459.81</name>
    <dbReference type="NCBI Taxonomy" id="1314670"/>
    <lineage>
        <taxon>Eukaryota</taxon>
        <taxon>Fungi</taxon>
        <taxon>Dikarya</taxon>
        <taxon>Ascomycota</taxon>
        <taxon>Pezizomycotina</taxon>
        <taxon>Dothideomycetes</taxon>
        <taxon>Pleosporomycetidae</taxon>
        <taxon>Mytilinidiales</taxon>
        <taxon>Argynnaceae</taxon>
        <taxon>Lepidopterella</taxon>
    </lineage>
</organism>
<proteinExistence type="predicted"/>
<evidence type="ECO:0000313" key="3">
    <source>
        <dbReference type="Proteomes" id="UP000250266"/>
    </source>
</evidence>
<accession>A0A8E2EDD7</accession>
<sequence length="333" mass="38036">MEGTRAFLRRAKIEPAENRECDRILKETLLPRIETFQDLHCLNVFGLWFRHRFTTLQRPLWKGFYIASLSFALVPWGLEKLVESPKRDDFKTRARYDCIAADPISASRADVDALRIDLDLDEENILKSYSQRSWEQMAMSVNREHVQALKEDCTNLPSLEVVQASNRSSSPAKLKPTPDRSRPSVHNLTFVTGIRSQKICFPSYGSGNTSNDVPNWKEKWETTCTSSLHPGCNLGNGQDRPHRPHIFFGANPRNLSGDAKSPPLAAYDSAGLLNENERPGFDFEAEDEQIASSLVPSVHNFRRITRRRYTRYMAYFVDFTGISGLPDFKKVYS</sequence>
<keyword evidence="3" id="KW-1185">Reference proteome</keyword>
<name>A0A8E2EDD7_9PEZI</name>
<dbReference type="EMBL" id="KV744918">
    <property type="protein sequence ID" value="OCK81508.1"/>
    <property type="molecule type" value="Genomic_DNA"/>
</dbReference>
<protein>
    <submittedName>
        <fullName evidence="2">Uncharacterized protein</fullName>
    </submittedName>
</protein>
<gene>
    <name evidence="2" type="ORF">K432DRAFT_442313</name>
</gene>
<feature type="region of interest" description="Disordered" evidence="1">
    <location>
        <begin position="164"/>
        <end position="185"/>
    </location>
</feature>
<dbReference type="Proteomes" id="UP000250266">
    <property type="component" value="Unassembled WGS sequence"/>
</dbReference>